<dbReference type="GO" id="GO:0005829">
    <property type="term" value="C:cytosol"/>
    <property type="evidence" value="ECO:0007669"/>
    <property type="project" value="TreeGrafter"/>
</dbReference>
<gene>
    <name evidence="3" type="ordered locus">RBRH_02459</name>
</gene>
<protein>
    <submittedName>
        <fullName evidence="3">6-phosphogluconolactonase</fullName>
        <ecNumber evidence="3">3.1.1.31</ecNumber>
    </submittedName>
</protein>
<keyword evidence="2" id="KW-0313">Glucose metabolism</keyword>
<dbReference type="AlphaFoldDB" id="E5AT64"/>
<dbReference type="eggNOG" id="COG2706">
    <property type="taxonomic scope" value="Bacteria"/>
</dbReference>
<dbReference type="KEGG" id="brh:RBRH_02459"/>
<evidence type="ECO:0000256" key="1">
    <source>
        <dbReference type="ARBA" id="ARBA00005564"/>
    </source>
</evidence>
<dbReference type="Pfam" id="PF10282">
    <property type="entry name" value="Lactonase"/>
    <property type="match status" value="1"/>
</dbReference>
<proteinExistence type="inferred from homology"/>
<dbReference type="EMBL" id="FR687359">
    <property type="protein sequence ID" value="CBW75738.1"/>
    <property type="molecule type" value="Genomic_DNA"/>
</dbReference>
<dbReference type="PANTHER" id="PTHR30344:SF1">
    <property type="entry name" value="6-PHOSPHOGLUCONOLACTONASE"/>
    <property type="match status" value="1"/>
</dbReference>
<organism evidence="3 4">
    <name type="scientific">Mycetohabitans rhizoxinica (strain DSM 19002 / CIP 109453 / HKI 454)</name>
    <name type="common">Paraburkholderia rhizoxinica</name>
    <dbReference type="NCBI Taxonomy" id="882378"/>
    <lineage>
        <taxon>Bacteria</taxon>
        <taxon>Pseudomonadati</taxon>
        <taxon>Pseudomonadota</taxon>
        <taxon>Betaproteobacteria</taxon>
        <taxon>Burkholderiales</taxon>
        <taxon>Burkholderiaceae</taxon>
        <taxon>Mycetohabitans</taxon>
    </lineage>
</organism>
<dbReference type="GO" id="GO:0017057">
    <property type="term" value="F:6-phosphogluconolactonase activity"/>
    <property type="evidence" value="ECO:0007669"/>
    <property type="project" value="UniProtKB-EC"/>
</dbReference>
<keyword evidence="2" id="KW-0119">Carbohydrate metabolism</keyword>
<accession>E5AT64</accession>
<evidence type="ECO:0000256" key="2">
    <source>
        <dbReference type="ARBA" id="ARBA00022526"/>
    </source>
</evidence>
<keyword evidence="3" id="KW-0378">Hydrolase</keyword>
<evidence type="ECO:0000313" key="3">
    <source>
        <dbReference type="EMBL" id="CBW75738.1"/>
    </source>
</evidence>
<reference evidence="3 4" key="1">
    <citation type="journal article" date="2011" name="J. Bacteriol.">
        <title>Complete genome sequence of Burkholderia rhizoxinica, an endosymbiont of Rhizopus microsporus.</title>
        <authorList>
            <person name="Lackner G."/>
            <person name="Moebius N."/>
            <person name="Partida-Martinez L."/>
            <person name="Hertweck C."/>
        </authorList>
    </citation>
    <scope>NUCLEOTIDE SEQUENCE [LARGE SCALE GENOMIC DNA]</scope>
    <source>
        <strain evidence="4">DSM 19002 / CIP 109453 / HKI 454</strain>
    </source>
</reference>
<dbReference type="Proteomes" id="UP000007437">
    <property type="component" value="Chromosome"/>
</dbReference>
<sequence length="191" mass="20519">MSNPDIRSYRTIAGWCNAANEWRACPLLRRIQRGTRLAAPAAVLAIGSSCRMRFSPVEGSRGLLSPTDWRYTVMKGGTGPRHLIFDKSGTHAYLTQELSATVTVFDYAAGRLMQCQVVPLSAPGFRGKVGGGAIHLSPDGRFLYATHRGDANEIVIYSVGADNGRLGLVGRQSSLGSAPREFRIDPRAGGG</sequence>
<dbReference type="InterPro" id="IPR011048">
    <property type="entry name" value="Haem_d1_sf"/>
</dbReference>
<name>E5AT64_MYCRK</name>
<dbReference type="PANTHER" id="PTHR30344">
    <property type="entry name" value="6-PHOSPHOGLUCONOLACTONASE-RELATED"/>
    <property type="match status" value="1"/>
</dbReference>
<dbReference type="InterPro" id="IPR015943">
    <property type="entry name" value="WD40/YVTN_repeat-like_dom_sf"/>
</dbReference>
<dbReference type="InterPro" id="IPR050282">
    <property type="entry name" value="Cycloisomerase_2"/>
</dbReference>
<dbReference type="InterPro" id="IPR019405">
    <property type="entry name" value="Lactonase_7-beta_prop"/>
</dbReference>
<evidence type="ECO:0000313" key="4">
    <source>
        <dbReference type="Proteomes" id="UP000007437"/>
    </source>
</evidence>
<comment type="similarity">
    <text evidence="1">Belongs to the cycloisomerase 2 family.</text>
</comment>
<dbReference type="STRING" id="882378.RBRH_02459"/>
<dbReference type="HOGENOM" id="CLU_1419100_0_0_4"/>
<dbReference type="SUPFAM" id="SSF51004">
    <property type="entry name" value="C-terminal (heme d1) domain of cytochrome cd1-nitrite reductase"/>
    <property type="match status" value="1"/>
</dbReference>
<dbReference type="GO" id="GO:0006006">
    <property type="term" value="P:glucose metabolic process"/>
    <property type="evidence" value="ECO:0007669"/>
    <property type="project" value="UniProtKB-KW"/>
</dbReference>
<dbReference type="Gene3D" id="2.130.10.10">
    <property type="entry name" value="YVTN repeat-like/Quinoprotein amine dehydrogenase"/>
    <property type="match status" value="1"/>
</dbReference>
<dbReference type="EC" id="3.1.1.31" evidence="3"/>